<reference evidence="7" key="1">
    <citation type="journal article" date="2021" name="Microbiology">
        <title>Metagenomic Analysis of the Microbial Community in the Underground Coal Fire Area (Kemerovo Region, Russia) Revealed Predominance of Thermophilic Members of the Phyla Deinococcus-thermus, Aquificae, and Firmicutes.</title>
        <authorList>
            <person name="Kadnikov V."/>
            <person name="Mardanov A.V."/>
            <person name="Beletsky A.V."/>
            <person name="Karnachuk O.V."/>
            <person name="Ravin N.V."/>
        </authorList>
    </citation>
    <scope>NUCLEOTIDE SEQUENCE</scope>
    <source>
        <strain evidence="7">RBS10-49</strain>
    </source>
</reference>
<dbReference type="GO" id="GO:0019843">
    <property type="term" value="F:rRNA binding"/>
    <property type="evidence" value="ECO:0007669"/>
    <property type="project" value="UniProtKB-KW"/>
</dbReference>
<evidence type="ECO:0000256" key="5">
    <source>
        <dbReference type="PROSITE-ProRule" id="PRU00182"/>
    </source>
</evidence>
<dbReference type="SMART" id="SM00363">
    <property type="entry name" value="S4"/>
    <property type="match status" value="1"/>
</dbReference>
<dbReference type="PIRSF" id="PIRSF038881">
    <property type="entry name" value="RNAbp_HP1423"/>
    <property type="match status" value="1"/>
</dbReference>
<accession>A0A947CZ58</accession>
<dbReference type="InterPro" id="IPR025490">
    <property type="entry name" value="RqcP"/>
</dbReference>
<keyword evidence="4" id="KW-0648">Protein biosynthesis</keyword>
<keyword evidence="2" id="KW-0699">rRNA-binding</keyword>
<proteinExistence type="predicted"/>
<keyword evidence="3 5" id="KW-0694">RNA-binding</keyword>
<evidence type="ECO:0000313" key="7">
    <source>
        <dbReference type="EMBL" id="MBT9283679.1"/>
    </source>
</evidence>
<evidence type="ECO:0000256" key="1">
    <source>
        <dbReference type="ARBA" id="ARBA00022555"/>
    </source>
</evidence>
<evidence type="ECO:0000259" key="6">
    <source>
        <dbReference type="SMART" id="SM00363"/>
    </source>
</evidence>
<keyword evidence="1" id="KW-0820">tRNA-binding</keyword>
<dbReference type="GO" id="GO:0006412">
    <property type="term" value="P:translation"/>
    <property type="evidence" value="ECO:0007669"/>
    <property type="project" value="UniProtKB-KW"/>
</dbReference>
<comment type="caution">
    <text evidence="7">The sequence shown here is derived from an EMBL/GenBank/DDBJ whole genome shotgun (WGS) entry which is preliminary data.</text>
</comment>
<dbReference type="Gene3D" id="3.10.290.10">
    <property type="entry name" value="RNA-binding S4 domain"/>
    <property type="match status" value="1"/>
</dbReference>
<dbReference type="Pfam" id="PF01479">
    <property type="entry name" value="S4"/>
    <property type="match status" value="1"/>
</dbReference>
<feature type="domain" description="RNA-binding S4" evidence="6">
    <location>
        <begin position="1"/>
        <end position="65"/>
    </location>
</feature>
<dbReference type="SUPFAM" id="SSF55174">
    <property type="entry name" value="Alpha-L RNA-binding motif"/>
    <property type="match status" value="1"/>
</dbReference>
<name>A0A947CZ58_HYDSH</name>
<gene>
    <name evidence="7" type="ORF">KM312_13765</name>
</gene>
<dbReference type="AlphaFoldDB" id="A0A947CZ58"/>
<dbReference type="InterPro" id="IPR002942">
    <property type="entry name" value="S4_RNA-bd"/>
</dbReference>
<sequence>MRLDLFLKTARLVRRRTVAKALCDEGRVFIDGRPAKAGAVVQPGQTIAVRFGERTLRVRVKAVPASKAANPAELVERLDDEG</sequence>
<dbReference type="GO" id="GO:0000049">
    <property type="term" value="F:tRNA binding"/>
    <property type="evidence" value="ECO:0007669"/>
    <property type="project" value="UniProtKB-KW"/>
</dbReference>
<evidence type="ECO:0000256" key="3">
    <source>
        <dbReference type="ARBA" id="ARBA00022884"/>
    </source>
</evidence>
<protein>
    <submittedName>
        <fullName evidence="7">RNA-binding S4 domain-containing protein</fullName>
    </submittedName>
</protein>
<dbReference type="PROSITE" id="PS50889">
    <property type="entry name" value="S4"/>
    <property type="match status" value="1"/>
</dbReference>
<dbReference type="EMBL" id="JAHHQF010000119">
    <property type="protein sequence ID" value="MBT9283679.1"/>
    <property type="molecule type" value="Genomic_DNA"/>
</dbReference>
<evidence type="ECO:0000256" key="4">
    <source>
        <dbReference type="ARBA" id="ARBA00022917"/>
    </source>
</evidence>
<organism evidence="7 8">
    <name type="scientific">Hydrogenibacillus schlegelii</name>
    <name type="common">Bacillus schlegelii</name>
    <dbReference type="NCBI Taxonomy" id="1484"/>
    <lineage>
        <taxon>Bacteria</taxon>
        <taxon>Bacillati</taxon>
        <taxon>Bacillota</taxon>
        <taxon>Bacilli</taxon>
        <taxon>Bacillales</taxon>
        <taxon>Bacillales Family X. Incertae Sedis</taxon>
        <taxon>Hydrogenibacillus</taxon>
    </lineage>
</organism>
<dbReference type="CDD" id="cd00165">
    <property type="entry name" value="S4"/>
    <property type="match status" value="1"/>
</dbReference>
<dbReference type="InterPro" id="IPR036986">
    <property type="entry name" value="S4_RNA-bd_sf"/>
</dbReference>
<evidence type="ECO:0000256" key="2">
    <source>
        <dbReference type="ARBA" id="ARBA00022730"/>
    </source>
</evidence>
<evidence type="ECO:0000313" key="8">
    <source>
        <dbReference type="Proteomes" id="UP000748108"/>
    </source>
</evidence>
<dbReference type="Proteomes" id="UP000748108">
    <property type="component" value="Unassembled WGS sequence"/>
</dbReference>